<dbReference type="Pfam" id="PF12801">
    <property type="entry name" value="Fer4_5"/>
    <property type="match status" value="2"/>
</dbReference>
<feature type="domain" description="4Fe-4S ferredoxin-type" evidence="10">
    <location>
        <begin position="210"/>
        <end position="239"/>
    </location>
</feature>
<sequence length="487" mass="54964">MAAFNIKANRTFTFVRKWAWIFTIVVAIGGLWYPRLGLLVIPIILSLSATAFFRGRFWCGNFCPHGSLYDTVILKFTRNKNIPWFFKSKLLAIAFFSWFAYRIISKLIKAFGLFGTASFYNKVGLIFVTSYLMVLIIGVPLALFITPRTWCRFCPMGMMQILSYKLGKLLGVAKKTDKKITIASQDMCHSCGKCSRVCPMQLKPYLAFSDKNQFDEEKCIRCSTCVVNCPAGILSLKDEKTSLEIKNSINITGFENRQKIESKIIKIQKLKDDVTEYTFKFIKPEKVNYKAGQFILVNILEEPHMNRAYSISSYNEDDTILSVTVKNVKDGYGTEIMSQNLKVGDSVTLEGPMGHELVVDKTAKNILLVGGGIGITPFLPIVKDILSSSNSIEKVSLVYGANYENEFLYDNEFTALSNSNDKFEFTKVAAFDKNYKGNKGFVTDIIKNLNLSDSKVYMCGPKPMINAAKKLLKEKNIDDKNIFVETA</sequence>
<protein>
    <submittedName>
        <fullName evidence="12">Benzoate 1,2-dioxygenase electron transfer component</fullName>
    </submittedName>
</protein>
<keyword evidence="4" id="KW-0479">Metal-binding</keyword>
<keyword evidence="6" id="KW-0560">Oxidoreductase</keyword>
<dbReference type="PANTHER" id="PTHR47354">
    <property type="entry name" value="NADH OXIDOREDUCTASE HCR"/>
    <property type="match status" value="1"/>
</dbReference>
<keyword evidence="8" id="KW-0411">Iron-sulfur</keyword>
<dbReference type="InterPro" id="IPR017896">
    <property type="entry name" value="4Fe4S_Fe-S-bd"/>
</dbReference>
<dbReference type="Proteomes" id="UP000037043">
    <property type="component" value="Unassembled WGS sequence"/>
</dbReference>
<dbReference type="GO" id="GO:0051537">
    <property type="term" value="F:2 iron, 2 sulfur cluster binding"/>
    <property type="evidence" value="ECO:0007669"/>
    <property type="project" value="UniProtKB-KW"/>
</dbReference>
<evidence type="ECO:0000256" key="2">
    <source>
        <dbReference type="ARBA" id="ARBA00022630"/>
    </source>
</evidence>
<dbReference type="CDD" id="cd00322">
    <property type="entry name" value="FNR_like"/>
    <property type="match status" value="1"/>
</dbReference>
<dbReference type="GO" id="GO:0046872">
    <property type="term" value="F:metal ion binding"/>
    <property type="evidence" value="ECO:0007669"/>
    <property type="project" value="UniProtKB-KW"/>
</dbReference>
<keyword evidence="3" id="KW-0001">2Fe-2S</keyword>
<comment type="cofactor">
    <cofactor evidence="1">
        <name>FAD</name>
        <dbReference type="ChEBI" id="CHEBI:57692"/>
    </cofactor>
</comment>
<keyword evidence="7" id="KW-0408">Iron</keyword>
<proteinExistence type="predicted"/>
<keyword evidence="9" id="KW-1133">Transmembrane helix</keyword>
<evidence type="ECO:0000313" key="12">
    <source>
        <dbReference type="EMBL" id="KOA20782.1"/>
    </source>
</evidence>
<dbReference type="RefSeq" id="WP_052220506.1">
    <property type="nucleotide sequence ID" value="NZ_LHUR01000012.1"/>
</dbReference>
<dbReference type="InterPro" id="IPR039261">
    <property type="entry name" value="FNR_nucleotide-bd"/>
</dbReference>
<dbReference type="Pfam" id="PF00175">
    <property type="entry name" value="NAD_binding_1"/>
    <property type="match status" value="1"/>
</dbReference>
<feature type="transmembrane region" description="Helical" evidence="9">
    <location>
        <begin position="124"/>
        <end position="146"/>
    </location>
</feature>
<evidence type="ECO:0000259" key="10">
    <source>
        <dbReference type="PROSITE" id="PS51379"/>
    </source>
</evidence>
<keyword evidence="2" id="KW-0285">Flavoprotein</keyword>
<name>A0A0L6ZCW0_9CLOT</name>
<dbReference type="SUPFAM" id="SSF54862">
    <property type="entry name" value="4Fe-4S ferredoxins"/>
    <property type="match status" value="1"/>
</dbReference>
<dbReference type="PRINTS" id="PR00406">
    <property type="entry name" value="CYTB5RDTASE"/>
</dbReference>
<dbReference type="Gene3D" id="2.40.30.10">
    <property type="entry name" value="Translation factors"/>
    <property type="match status" value="1"/>
</dbReference>
<feature type="domain" description="FAD-binding FR-type" evidence="11">
    <location>
        <begin position="257"/>
        <end position="359"/>
    </location>
</feature>
<dbReference type="InterPro" id="IPR001709">
    <property type="entry name" value="Flavoprot_Pyr_Nucl_cyt_Rdtase"/>
</dbReference>
<dbReference type="InterPro" id="IPR017927">
    <property type="entry name" value="FAD-bd_FR_type"/>
</dbReference>
<feature type="transmembrane region" description="Helical" evidence="9">
    <location>
        <begin position="20"/>
        <end position="47"/>
    </location>
</feature>
<dbReference type="AlphaFoldDB" id="A0A0L6ZCW0"/>
<reference evidence="13" key="1">
    <citation type="submission" date="2015-08" db="EMBL/GenBank/DDBJ databases">
        <title>Genome sequence of the strict anaerobe Clostridium homopropionicum LuHBu1 (DSM 5847T).</title>
        <authorList>
            <person name="Poehlein A."/>
            <person name="Beck M."/>
            <person name="Schiel-Bengelsdorf B."/>
            <person name="Bengelsdorf F.R."/>
            <person name="Daniel R."/>
            <person name="Duerre P."/>
        </authorList>
    </citation>
    <scope>NUCLEOTIDE SEQUENCE [LARGE SCALE GENOMIC DNA]</scope>
    <source>
        <strain evidence="13">DSM 5847</strain>
    </source>
</reference>
<dbReference type="InterPro" id="IPR008333">
    <property type="entry name" value="Cbr1-like_FAD-bd_dom"/>
</dbReference>
<dbReference type="Pfam" id="PF13187">
    <property type="entry name" value="Fer4_9"/>
    <property type="match status" value="1"/>
</dbReference>
<feature type="domain" description="4Fe-4S ferredoxin-type" evidence="10">
    <location>
        <begin position="178"/>
        <end position="208"/>
    </location>
</feature>
<dbReference type="GO" id="GO:0050660">
    <property type="term" value="F:flavin adenine dinucleotide binding"/>
    <property type="evidence" value="ECO:0007669"/>
    <property type="project" value="TreeGrafter"/>
</dbReference>
<dbReference type="SUPFAM" id="SSF63380">
    <property type="entry name" value="Riboflavin synthase domain-like"/>
    <property type="match status" value="1"/>
</dbReference>
<dbReference type="EMBL" id="LHUR01000012">
    <property type="protein sequence ID" value="KOA20782.1"/>
    <property type="molecule type" value="Genomic_DNA"/>
</dbReference>
<evidence type="ECO:0000256" key="7">
    <source>
        <dbReference type="ARBA" id="ARBA00023004"/>
    </source>
</evidence>
<dbReference type="PATRIC" id="fig|1121318.3.peg.929"/>
<evidence type="ECO:0000256" key="6">
    <source>
        <dbReference type="ARBA" id="ARBA00023002"/>
    </source>
</evidence>
<gene>
    <name evidence="12" type="primary">benC</name>
    <name evidence="12" type="ORF">CLHOM_09250</name>
</gene>
<dbReference type="InterPro" id="IPR001433">
    <property type="entry name" value="OxRdtase_FAD/NAD-bd"/>
</dbReference>
<dbReference type="PROSITE" id="PS51384">
    <property type="entry name" value="FAD_FR"/>
    <property type="match status" value="1"/>
</dbReference>
<evidence type="ECO:0000259" key="11">
    <source>
        <dbReference type="PROSITE" id="PS51384"/>
    </source>
</evidence>
<dbReference type="PANTHER" id="PTHR47354:SF8">
    <property type="entry name" value="1,2-PHENYLACETYL-COA EPOXIDASE, SUBUNIT E"/>
    <property type="match status" value="1"/>
</dbReference>
<dbReference type="STRING" id="36844.SAMN04488501_10375"/>
<dbReference type="SUPFAM" id="SSF52343">
    <property type="entry name" value="Ferredoxin reductase-like, C-terminal NADP-linked domain"/>
    <property type="match status" value="1"/>
</dbReference>
<evidence type="ECO:0000256" key="3">
    <source>
        <dbReference type="ARBA" id="ARBA00022714"/>
    </source>
</evidence>
<evidence type="ECO:0000256" key="9">
    <source>
        <dbReference type="SAM" id="Phobius"/>
    </source>
</evidence>
<dbReference type="PRINTS" id="PR00371">
    <property type="entry name" value="FPNCR"/>
</dbReference>
<evidence type="ECO:0000313" key="13">
    <source>
        <dbReference type="Proteomes" id="UP000037043"/>
    </source>
</evidence>
<keyword evidence="9" id="KW-0472">Membrane</keyword>
<dbReference type="PROSITE" id="PS51379">
    <property type="entry name" value="4FE4S_FER_2"/>
    <property type="match status" value="2"/>
</dbReference>
<evidence type="ECO:0000256" key="4">
    <source>
        <dbReference type="ARBA" id="ARBA00022723"/>
    </source>
</evidence>
<keyword evidence="13" id="KW-1185">Reference proteome</keyword>
<evidence type="ECO:0000256" key="5">
    <source>
        <dbReference type="ARBA" id="ARBA00022827"/>
    </source>
</evidence>
<keyword evidence="9" id="KW-0812">Transmembrane</keyword>
<dbReference type="InterPro" id="IPR017938">
    <property type="entry name" value="Riboflavin_synthase-like_b-brl"/>
</dbReference>
<keyword evidence="5" id="KW-0274">FAD</keyword>
<comment type="caution">
    <text evidence="12">The sequence shown here is derived from an EMBL/GenBank/DDBJ whole genome shotgun (WGS) entry which is preliminary data.</text>
</comment>
<dbReference type="PROSITE" id="PS00198">
    <property type="entry name" value="4FE4S_FER_1"/>
    <property type="match status" value="1"/>
</dbReference>
<evidence type="ECO:0000256" key="1">
    <source>
        <dbReference type="ARBA" id="ARBA00001974"/>
    </source>
</evidence>
<dbReference type="InterPro" id="IPR050415">
    <property type="entry name" value="MRET"/>
</dbReference>
<evidence type="ECO:0000256" key="8">
    <source>
        <dbReference type="ARBA" id="ARBA00023014"/>
    </source>
</evidence>
<accession>A0A0L6ZCW0</accession>
<organism evidence="12 13">
    <name type="scientific">Clostridium homopropionicum DSM 5847</name>
    <dbReference type="NCBI Taxonomy" id="1121318"/>
    <lineage>
        <taxon>Bacteria</taxon>
        <taxon>Bacillati</taxon>
        <taxon>Bacillota</taxon>
        <taxon>Clostridia</taxon>
        <taxon>Eubacteriales</taxon>
        <taxon>Clostridiaceae</taxon>
        <taxon>Clostridium</taxon>
    </lineage>
</organism>
<dbReference type="GO" id="GO:0051213">
    <property type="term" value="F:dioxygenase activity"/>
    <property type="evidence" value="ECO:0007669"/>
    <property type="project" value="UniProtKB-KW"/>
</dbReference>
<dbReference type="InterPro" id="IPR017900">
    <property type="entry name" value="4Fe4S_Fe_S_CS"/>
</dbReference>
<keyword evidence="12" id="KW-0223">Dioxygenase</keyword>
<dbReference type="Gene3D" id="3.40.50.80">
    <property type="entry name" value="Nucleotide-binding domain of ferredoxin-NADP reductase (FNR) module"/>
    <property type="match status" value="1"/>
</dbReference>
<dbReference type="Pfam" id="PF00970">
    <property type="entry name" value="FAD_binding_6"/>
    <property type="match status" value="1"/>
</dbReference>
<dbReference type="Gene3D" id="3.30.70.20">
    <property type="match status" value="1"/>
</dbReference>
<feature type="transmembrane region" description="Helical" evidence="9">
    <location>
        <begin position="84"/>
        <end position="104"/>
    </location>
</feature>